<proteinExistence type="predicted"/>
<protein>
    <submittedName>
        <fullName evidence="1">Uncharacterized protein</fullName>
    </submittedName>
</protein>
<organism evidence="1">
    <name type="scientific">uncultured Caudovirales phage</name>
    <dbReference type="NCBI Taxonomy" id="2100421"/>
    <lineage>
        <taxon>Viruses</taxon>
        <taxon>Duplodnaviria</taxon>
        <taxon>Heunggongvirae</taxon>
        <taxon>Uroviricota</taxon>
        <taxon>Caudoviricetes</taxon>
        <taxon>Peduoviridae</taxon>
        <taxon>Maltschvirus</taxon>
        <taxon>Maltschvirus maltsch</taxon>
    </lineage>
</organism>
<name>A0A6J5LAJ7_9CAUD</name>
<accession>A0A6J5LAJ7</accession>
<evidence type="ECO:0000313" key="1">
    <source>
        <dbReference type="EMBL" id="CAB4129960.1"/>
    </source>
</evidence>
<gene>
    <name evidence="1" type="ORF">UFOVP117_185</name>
</gene>
<sequence length="63" mass="7564">MKTFRKIMGMLPMLIALYLFVVLAFSAFTGTKIDEYVDVKWWGLFLLVELWSELKYQKLREIE</sequence>
<dbReference type="EMBL" id="LR796235">
    <property type="protein sequence ID" value="CAB4129960.1"/>
    <property type="molecule type" value="Genomic_DNA"/>
</dbReference>
<reference evidence="1" key="1">
    <citation type="submission" date="2020-04" db="EMBL/GenBank/DDBJ databases">
        <authorList>
            <person name="Chiriac C."/>
            <person name="Salcher M."/>
            <person name="Ghai R."/>
            <person name="Kavagutti S V."/>
        </authorList>
    </citation>
    <scope>NUCLEOTIDE SEQUENCE</scope>
</reference>